<evidence type="ECO:0000313" key="2">
    <source>
        <dbReference type="EMBL" id="RSL82286.1"/>
    </source>
</evidence>
<dbReference type="PANTHER" id="PTHR23024">
    <property type="entry name" value="ARYLACETAMIDE DEACETYLASE"/>
    <property type="match status" value="1"/>
</dbReference>
<dbReference type="EMBL" id="NKCK01000423">
    <property type="protein sequence ID" value="RSL82286.1"/>
    <property type="molecule type" value="Genomic_DNA"/>
</dbReference>
<dbReference type="Proteomes" id="UP000287144">
    <property type="component" value="Unassembled WGS sequence"/>
</dbReference>
<dbReference type="Gene3D" id="3.40.50.1820">
    <property type="entry name" value="alpha/beta hydrolase"/>
    <property type="match status" value="2"/>
</dbReference>
<dbReference type="PANTHER" id="PTHR23024:SF242">
    <property type="entry name" value="ALPHA_BETA HYDROLASE FOLD-3 DOMAIN-CONTAINING PROTEIN-RELATED"/>
    <property type="match status" value="1"/>
</dbReference>
<dbReference type="SUPFAM" id="SSF53474">
    <property type="entry name" value="alpha/beta-Hydrolases"/>
    <property type="match status" value="1"/>
</dbReference>
<dbReference type="InterPro" id="IPR029058">
    <property type="entry name" value="AB_hydrolase_fold"/>
</dbReference>
<protein>
    <recommendedName>
        <fullName evidence="1">Alpha/beta hydrolase fold-3 domain-containing protein</fullName>
    </recommendedName>
</protein>
<accession>A0A428RXY2</accession>
<evidence type="ECO:0000259" key="1">
    <source>
        <dbReference type="Pfam" id="PF07859"/>
    </source>
</evidence>
<dbReference type="STRING" id="1325735.A0A428RXY2"/>
<dbReference type="AlphaFoldDB" id="A0A428RXY2"/>
<name>A0A428RXY2_9HYPO</name>
<sequence>MAIRTLRRLAMGAPSVSPDEILHLPSRDKGRSIKVHVYHPSNIHHPSPILVNFHGSGFIIPMHGSDEPFCRQISRTANYTIFDAQYRLAPEHPFPAALDDAEDVVKWASGNLALAAAATTFPASTFHCVIAFYPVTDMAVDPESKKASEPSGKPIADSVARTISACYLPGIEDKTDPRISPSFAQPSRFLRNVLIITASGDNLALEAESLADRISAESEKHVVCRRMEHCNHA</sequence>
<feature type="domain" description="Alpha/beta hydrolase fold-3" evidence="1">
    <location>
        <begin position="50"/>
        <end position="109"/>
    </location>
</feature>
<proteinExistence type="predicted"/>
<dbReference type="InterPro" id="IPR013094">
    <property type="entry name" value="AB_hydrolase_3"/>
</dbReference>
<gene>
    <name evidence="2" type="ORF">CEP52_017003</name>
</gene>
<dbReference type="GO" id="GO:0016787">
    <property type="term" value="F:hydrolase activity"/>
    <property type="evidence" value="ECO:0007669"/>
    <property type="project" value="InterPro"/>
</dbReference>
<evidence type="ECO:0000313" key="3">
    <source>
        <dbReference type="Proteomes" id="UP000287144"/>
    </source>
</evidence>
<keyword evidence="3" id="KW-1185">Reference proteome</keyword>
<feature type="domain" description="Alpha/beta hydrolase fold-3" evidence="1">
    <location>
        <begin position="110"/>
        <end position="233"/>
    </location>
</feature>
<comment type="caution">
    <text evidence="2">The sequence shown here is derived from an EMBL/GenBank/DDBJ whole genome shotgun (WGS) entry which is preliminary data.</text>
</comment>
<organism evidence="2 3">
    <name type="scientific">Fusarium oligoseptatum</name>
    <dbReference type="NCBI Taxonomy" id="2604345"/>
    <lineage>
        <taxon>Eukaryota</taxon>
        <taxon>Fungi</taxon>
        <taxon>Dikarya</taxon>
        <taxon>Ascomycota</taxon>
        <taxon>Pezizomycotina</taxon>
        <taxon>Sordariomycetes</taxon>
        <taxon>Hypocreomycetidae</taxon>
        <taxon>Hypocreales</taxon>
        <taxon>Nectriaceae</taxon>
        <taxon>Fusarium</taxon>
        <taxon>Fusarium solani species complex</taxon>
    </lineage>
</organism>
<reference evidence="2 3" key="1">
    <citation type="submission" date="2017-06" db="EMBL/GenBank/DDBJ databases">
        <title>Comparative genomic analysis of Ambrosia Fusariam Clade fungi.</title>
        <authorList>
            <person name="Stajich J.E."/>
            <person name="Carrillo J."/>
            <person name="Kijimoto T."/>
            <person name="Eskalen A."/>
            <person name="O'Donnell K."/>
            <person name="Kasson M."/>
        </authorList>
    </citation>
    <scope>NUCLEOTIDE SEQUENCE [LARGE SCALE GENOMIC DNA]</scope>
    <source>
        <strain evidence="2 3">NRRL62579</strain>
    </source>
</reference>
<dbReference type="InterPro" id="IPR050466">
    <property type="entry name" value="Carboxylest/Gibb_receptor"/>
</dbReference>
<dbReference type="Pfam" id="PF07859">
    <property type="entry name" value="Abhydrolase_3"/>
    <property type="match status" value="2"/>
</dbReference>